<evidence type="ECO:0000313" key="2">
    <source>
        <dbReference type="Proteomes" id="UP000537126"/>
    </source>
</evidence>
<reference evidence="1 2" key="1">
    <citation type="submission" date="2020-03" db="EMBL/GenBank/DDBJ databases">
        <title>Genomic Encyclopedia of Type Strains, Phase IV (KMG-IV): sequencing the most valuable type-strain genomes for metagenomic binning, comparative biology and taxonomic classification.</title>
        <authorList>
            <person name="Goeker M."/>
        </authorList>
    </citation>
    <scope>NUCLEOTIDE SEQUENCE [LARGE SCALE GENOMIC DNA]</scope>
    <source>
        <strain evidence="1 2">DSM 5718</strain>
    </source>
</reference>
<name>A0A846MQR5_9BACT</name>
<evidence type="ECO:0000313" key="1">
    <source>
        <dbReference type="EMBL" id="NIK73906.1"/>
    </source>
</evidence>
<comment type="caution">
    <text evidence="1">The sequence shown here is derived from an EMBL/GenBank/DDBJ whole genome shotgun (WGS) entry which is preliminary data.</text>
</comment>
<proteinExistence type="predicted"/>
<dbReference type="EMBL" id="JAASRN010000002">
    <property type="protein sequence ID" value="NIK73906.1"/>
    <property type="molecule type" value="Genomic_DNA"/>
</dbReference>
<dbReference type="Proteomes" id="UP000537126">
    <property type="component" value="Unassembled WGS sequence"/>
</dbReference>
<gene>
    <name evidence="1" type="ORF">FHS56_001419</name>
</gene>
<evidence type="ECO:0008006" key="3">
    <source>
        <dbReference type="Google" id="ProtNLM"/>
    </source>
</evidence>
<protein>
    <recommendedName>
        <fullName evidence="3">CRISPR-associated protein Cas7</fullName>
    </recommendedName>
</protein>
<keyword evidence="2" id="KW-1185">Reference proteome</keyword>
<accession>A0A846MQR5</accession>
<organism evidence="1 2">
    <name type="scientific">Thermonema lapsum</name>
    <dbReference type="NCBI Taxonomy" id="28195"/>
    <lineage>
        <taxon>Bacteria</taxon>
        <taxon>Pseudomonadati</taxon>
        <taxon>Bacteroidota</taxon>
        <taxon>Cytophagia</taxon>
        <taxon>Cytophagales</taxon>
        <taxon>Thermonemataceae</taxon>
        <taxon>Thermonema</taxon>
    </lineage>
</organism>
<sequence>MSNNLYVRTLKKVDYTVFAVDGGQKKYYDPIFDRSLPYSSGQQVKRCIIEAMMHKLNQLPAPTTFVFNVNKQGALAEGEVYTECDPSYIDLLVGGWMHASSGGKERTLKRRSPLSISAMRPLHPSLAGIVKENATFDRSNSPNTKVEVKDAQGKPLSPEEIKELLKGKDRSLYRKWIPDQTRATGLFVQDLAIDMDRLFLVTLNPFEPEISDETAEKLRQNGWQEKTSRYYGQVLVVPEEMKQQIVDALADAIVNWQITSNQSRTFDPMTTLAIAISENAHYIANAIRCKPNEENPDKMIPVIDEQTPEVELYIMPVAEEFTDVNKTNHRALEEAKQQIKNRLLQYKPQHLVE</sequence>
<dbReference type="AlphaFoldDB" id="A0A846MQR5"/>
<dbReference type="RefSeq" id="WP_166919160.1">
    <property type="nucleotide sequence ID" value="NZ_JAASRN010000002.1"/>
</dbReference>